<name>A0A4C1ZDX3_EUMVA</name>
<comment type="caution">
    <text evidence="1">The sequence shown here is derived from an EMBL/GenBank/DDBJ whole genome shotgun (WGS) entry which is preliminary data.</text>
</comment>
<keyword evidence="2" id="KW-1185">Reference proteome</keyword>
<dbReference type="AlphaFoldDB" id="A0A4C1ZDX3"/>
<proteinExistence type="predicted"/>
<organism evidence="1 2">
    <name type="scientific">Eumeta variegata</name>
    <name type="common">Bagworm moth</name>
    <name type="synonym">Eumeta japonica</name>
    <dbReference type="NCBI Taxonomy" id="151549"/>
    <lineage>
        <taxon>Eukaryota</taxon>
        <taxon>Metazoa</taxon>
        <taxon>Ecdysozoa</taxon>
        <taxon>Arthropoda</taxon>
        <taxon>Hexapoda</taxon>
        <taxon>Insecta</taxon>
        <taxon>Pterygota</taxon>
        <taxon>Neoptera</taxon>
        <taxon>Endopterygota</taxon>
        <taxon>Lepidoptera</taxon>
        <taxon>Glossata</taxon>
        <taxon>Ditrysia</taxon>
        <taxon>Tineoidea</taxon>
        <taxon>Psychidae</taxon>
        <taxon>Oiketicinae</taxon>
        <taxon>Eumeta</taxon>
    </lineage>
</organism>
<evidence type="ECO:0000313" key="1">
    <source>
        <dbReference type="EMBL" id="GBP86981.1"/>
    </source>
</evidence>
<accession>A0A4C1ZDX3</accession>
<protein>
    <submittedName>
        <fullName evidence="1">Uncharacterized protein</fullName>
    </submittedName>
</protein>
<gene>
    <name evidence="1" type="ORF">EVAR_64110_1</name>
</gene>
<dbReference type="EMBL" id="BGZK01001827">
    <property type="protein sequence ID" value="GBP86981.1"/>
    <property type="molecule type" value="Genomic_DNA"/>
</dbReference>
<reference evidence="1 2" key="1">
    <citation type="journal article" date="2019" name="Commun. Biol.">
        <title>The bagworm genome reveals a unique fibroin gene that provides high tensile strength.</title>
        <authorList>
            <person name="Kono N."/>
            <person name="Nakamura H."/>
            <person name="Ohtoshi R."/>
            <person name="Tomita M."/>
            <person name="Numata K."/>
            <person name="Arakawa K."/>
        </authorList>
    </citation>
    <scope>NUCLEOTIDE SEQUENCE [LARGE SCALE GENOMIC DNA]</scope>
</reference>
<sequence length="92" mass="10426">MKANVKPLFAARAYKSLVELKSAITNYKQVCEESRETTYDLPMQWGNKEGSQEHYKQRDNRLKAAAAGQGRKLDHTGFAIAATGDATWHRRN</sequence>
<evidence type="ECO:0000313" key="2">
    <source>
        <dbReference type="Proteomes" id="UP000299102"/>
    </source>
</evidence>
<dbReference type="Proteomes" id="UP000299102">
    <property type="component" value="Unassembled WGS sequence"/>
</dbReference>